<reference evidence="1" key="1">
    <citation type="journal article" date="2015" name="Nature">
        <title>Complex archaea that bridge the gap between prokaryotes and eukaryotes.</title>
        <authorList>
            <person name="Spang A."/>
            <person name="Saw J.H."/>
            <person name="Jorgensen S.L."/>
            <person name="Zaremba-Niedzwiedzka K."/>
            <person name="Martijn J."/>
            <person name="Lind A.E."/>
            <person name="van Eijk R."/>
            <person name="Schleper C."/>
            <person name="Guy L."/>
            <person name="Ettema T.J."/>
        </authorList>
    </citation>
    <scope>NUCLEOTIDE SEQUENCE</scope>
</reference>
<proteinExistence type="predicted"/>
<dbReference type="GO" id="GO:0003677">
    <property type="term" value="F:DNA binding"/>
    <property type="evidence" value="ECO:0007669"/>
    <property type="project" value="InterPro"/>
</dbReference>
<dbReference type="EMBL" id="LAZR01001646">
    <property type="protein sequence ID" value="KKN41447.1"/>
    <property type="molecule type" value="Genomic_DNA"/>
</dbReference>
<organism evidence="1">
    <name type="scientific">marine sediment metagenome</name>
    <dbReference type="NCBI Taxonomy" id="412755"/>
    <lineage>
        <taxon>unclassified sequences</taxon>
        <taxon>metagenomes</taxon>
        <taxon>ecological metagenomes</taxon>
    </lineage>
</organism>
<dbReference type="Pfam" id="PF05869">
    <property type="entry name" value="Dam"/>
    <property type="match status" value="1"/>
</dbReference>
<dbReference type="InterPro" id="IPR008593">
    <property type="entry name" value="Dam_MeTrfase"/>
</dbReference>
<gene>
    <name evidence="1" type="ORF">LCGC14_0723180</name>
</gene>
<evidence type="ECO:0000313" key="1">
    <source>
        <dbReference type="EMBL" id="KKN41447.1"/>
    </source>
</evidence>
<dbReference type="GO" id="GO:0009007">
    <property type="term" value="F:site-specific DNA-methyltransferase (adenine-specific) activity"/>
    <property type="evidence" value="ECO:0007669"/>
    <property type="project" value="InterPro"/>
</dbReference>
<sequence length="194" mass="21881">MKRNVVAIDAATTKNDWQTPPAVFAALNAQFGPFDLDLTANAKNHLCERWMGPGGNMPQDALATPWRLYGTRGYSNPPYGRSFVPQLLAKAAQEASLGFDTTLLLPLRVTKAFRQWIIGSASTLYYCDRRICFWEDGHPRWNAKRLTHGRLTPDPAMFDSIVVRFDPHVVASKRLSSLRTDIFQVPPHVHMESK</sequence>
<accession>A0A0F9QWS0</accession>
<name>A0A0F9QWS0_9ZZZZ</name>
<comment type="caution">
    <text evidence="1">The sequence shown here is derived from an EMBL/GenBank/DDBJ whole genome shotgun (WGS) entry which is preliminary data.</text>
</comment>
<dbReference type="AlphaFoldDB" id="A0A0F9QWS0"/>
<protein>
    <recommendedName>
        <fullName evidence="2">DNA N-6-adenine-methyltransferase (Dam)</fullName>
    </recommendedName>
</protein>
<evidence type="ECO:0008006" key="2">
    <source>
        <dbReference type="Google" id="ProtNLM"/>
    </source>
</evidence>
<dbReference type="GO" id="GO:0009307">
    <property type="term" value="P:DNA restriction-modification system"/>
    <property type="evidence" value="ECO:0007669"/>
    <property type="project" value="InterPro"/>
</dbReference>